<dbReference type="Proteomes" id="UP000887574">
    <property type="component" value="Unplaced"/>
</dbReference>
<proteinExistence type="predicted"/>
<dbReference type="WBParaSite" id="jg17347">
    <property type="protein sequence ID" value="jg17347"/>
    <property type="gene ID" value="jg17347"/>
</dbReference>
<evidence type="ECO:0000256" key="1">
    <source>
        <dbReference type="SAM" id="MobiDB-lite"/>
    </source>
</evidence>
<feature type="compositionally biased region" description="Basic and acidic residues" evidence="1">
    <location>
        <begin position="68"/>
        <end position="92"/>
    </location>
</feature>
<name>A0A915D8W7_9BILA</name>
<accession>A0A915D8W7</accession>
<feature type="region of interest" description="Disordered" evidence="1">
    <location>
        <begin position="24"/>
        <end position="92"/>
    </location>
</feature>
<sequence length="92" mass="10383">MLRQIKGRLLMKLVVRAKGFNQRTVSPSTIRKRTDKQDSLTSLKPSIKTAKRGQEIARTASSLANERGVQDSESGRHVQLRQDNDHRSGDQL</sequence>
<keyword evidence="2" id="KW-1185">Reference proteome</keyword>
<organism evidence="2 3">
    <name type="scientific">Ditylenchus dipsaci</name>
    <dbReference type="NCBI Taxonomy" id="166011"/>
    <lineage>
        <taxon>Eukaryota</taxon>
        <taxon>Metazoa</taxon>
        <taxon>Ecdysozoa</taxon>
        <taxon>Nematoda</taxon>
        <taxon>Chromadorea</taxon>
        <taxon>Rhabditida</taxon>
        <taxon>Tylenchina</taxon>
        <taxon>Tylenchomorpha</taxon>
        <taxon>Sphaerularioidea</taxon>
        <taxon>Anguinidae</taxon>
        <taxon>Anguininae</taxon>
        <taxon>Ditylenchus</taxon>
    </lineage>
</organism>
<evidence type="ECO:0000313" key="2">
    <source>
        <dbReference type="Proteomes" id="UP000887574"/>
    </source>
</evidence>
<dbReference type="AlphaFoldDB" id="A0A915D8W7"/>
<protein>
    <submittedName>
        <fullName evidence="3">Uncharacterized protein</fullName>
    </submittedName>
</protein>
<evidence type="ECO:0000313" key="3">
    <source>
        <dbReference type="WBParaSite" id="jg17347"/>
    </source>
</evidence>
<reference evidence="3" key="1">
    <citation type="submission" date="2022-11" db="UniProtKB">
        <authorList>
            <consortium name="WormBaseParasite"/>
        </authorList>
    </citation>
    <scope>IDENTIFICATION</scope>
</reference>